<proteinExistence type="predicted"/>
<sequence>MVDAEDFMFFWVTAVTVDGKIVVANNYGLAFIPEQVNLPEHVAMASADESIPPADRASWVSHPVVAVQRWAQHHDTKLRAVIATEDQLKNSDAGVHHEVLMPEDIPAKGQMAGRDRLTVIAPQIATRLAQFSDGDLVKILPPAPVDTNPPEDQRLDLWDAVWQPLCSGAANRGQVHLQAFLAYAAHAQEWAVYEAHAAEDGPAQRRAVADFIYWQHIGQLIADAIAE</sequence>
<name>A0A0H5RT98_9MYCO</name>
<dbReference type="Proteomes" id="UP000199147">
    <property type="component" value="Unassembled WGS sequence"/>
</dbReference>
<evidence type="ECO:0000313" key="2">
    <source>
        <dbReference type="Proteomes" id="UP000199147"/>
    </source>
</evidence>
<evidence type="ECO:0000313" key="1">
    <source>
        <dbReference type="EMBL" id="CRZ17168.1"/>
    </source>
</evidence>
<protein>
    <submittedName>
        <fullName evidence="1">ESX-1 secretion-associated protein EspK</fullName>
    </submittedName>
</protein>
<dbReference type="AlphaFoldDB" id="A0A0H5RT98"/>
<dbReference type="STRING" id="146018.BN2156_04049"/>
<dbReference type="EMBL" id="CWKH01000002">
    <property type="protein sequence ID" value="CRZ17168.1"/>
    <property type="molecule type" value="Genomic_DNA"/>
</dbReference>
<gene>
    <name evidence="1" type="primary">espK</name>
    <name evidence="1" type="ORF">BN2156_04049</name>
</gene>
<keyword evidence="2" id="KW-1185">Reference proteome</keyword>
<reference evidence="2" key="1">
    <citation type="submission" date="2015-07" db="EMBL/GenBank/DDBJ databases">
        <authorList>
            <person name="Urmite Genomes"/>
        </authorList>
    </citation>
    <scope>NUCLEOTIDE SEQUENCE [LARGE SCALE GENOMIC DNA]</scope>
    <source>
        <strain evidence="2">type strain: ATCC 49404</strain>
    </source>
</reference>
<organism evidence="1 2">
    <name type="scientific">Mycolicibacterium neworleansense</name>
    <dbReference type="NCBI Taxonomy" id="146018"/>
    <lineage>
        <taxon>Bacteria</taxon>
        <taxon>Bacillati</taxon>
        <taxon>Actinomycetota</taxon>
        <taxon>Actinomycetes</taxon>
        <taxon>Mycobacteriales</taxon>
        <taxon>Mycobacteriaceae</taxon>
        <taxon>Mycolicibacterium</taxon>
    </lineage>
</organism>
<accession>A0A0H5RT98</accession>